<dbReference type="VEuPathDB" id="FungiDB:MUCCIDRAFT_163623"/>
<feature type="compositionally biased region" description="Basic and acidic residues" evidence="1">
    <location>
        <begin position="1"/>
        <end position="11"/>
    </location>
</feature>
<proteinExistence type="predicted"/>
<accession>A0A168JV33</accession>
<feature type="region of interest" description="Disordered" evidence="1">
    <location>
        <begin position="1"/>
        <end position="38"/>
    </location>
</feature>
<dbReference type="Proteomes" id="UP000077051">
    <property type="component" value="Unassembled WGS sequence"/>
</dbReference>
<evidence type="ECO:0000313" key="3">
    <source>
        <dbReference type="Proteomes" id="UP000077051"/>
    </source>
</evidence>
<dbReference type="EMBL" id="AMYB01000005">
    <property type="protein sequence ID" value="OAD01653.1"/>
    <property type="molecule type" value="Genomic_DNA"/>
</dbReference>
<reference evidence="2 3" key="1">
    <citation type="submission" date="2015-06" db="EMBL/GenBank/DDBJ databases">
        <title>Expansion of signal transduction pathways in fungi by whole-genome duplication.</title>
        <authorList>
            <consortium name="DOE Joint Genome Institute"/>
            <person name="Corrochano L.M."/>
            <person name="Kuo A."/>
            <person name="Marcet-Houben M."/>
            <person name="Polaino S."/>
            <person name="Salamov A."/>
            <person name="Villalobos J.M."/>
            <person name="Alvarez M.I."/>
            <person name="Avalos J."/>
            <person name="Benito E.P."/>
            <person name="Benoit I."/>
            <person name="Burger G."/>
            <person name="Camino L.P."/>
            <person name="Canovas D."/>
            <person name="Cerda-Olmedo E."/>
            <person name="Cheng J.-F."/>
            <person name="Dominguez A."/>
            <person name="Elias M."/>
            <person name="Eslava A.P."/>
            <person name="Glaser F."/>
            <person name="Grimwood J."/>
            <person name="Gutierrez G."/>
            <person name="Heitman J."/>
            <person name="Henrissat B."/>
            <person name="Iturriaga E.A."/>
            <person name="Lang B.F."/>
            <person name="Lavin J.L."/>
            <person name="Lee S."/>
            <person name="Li W."/>
            <person name="Lindquist E."/>
            <person name="Lopez-Garcia S."/>
            <person name="Luque E.M."/>
            <person name="Marcos A.T."/>
            <person name="Martin J."/>
            <person name="Mccluskey K."/>
            <person name="Medina H.R."/>
            <person name="Miralles-Duran A."/>
            <person name="Miyazaki A."/>
            <person name="Munoz-Torres E."/>
            <person name="Oguiza J.A."/>
            <person name="Ohm R."/>
            <person name="Olmedo M."/>
            <person name="Orejas M."/>
            <person name="Ortiz-Castellanos L."/>
            <person name="Pisabarro A.G."/>
            <person name="Rodriguez-Romero J."/>
            <person name="Ruiz-Herrera J."/>
            <person name="Ruiz-Vazquez R."/>
            <person name="Sanz C."/>
            <person name="Schackwitz W."/>
            <person name="Schmutz J."/>
            <person name="Shahriari M."/>
            <person name="Shelest E."/>
            <person name="Silva-Franco F."/>
            <person name="Soanes D."/>
            <person name="Syed K."/>
            <person name="Tagua V.G."/>
            <person name="Talbot N.J."/>
            <person name="Thon M."/>
            <person name="De Vries R.P."/>
            <person name="Wiebenga A."/>
            <person name="Yadav J.S."/>
            <person name="Braun E.L."/>
            <person name="Baker S."/>
            <person name="Garre V."/>
            <person name="Horwitz B."/>
            <person name="Torres-Martinez S."/>
            <person name="Idnurm A."/>
            <person name="Herrera-Estrella A."/>
            <person name="Gabaldon T."/>
            <person name="Grigoriev I.V."/>
        </authorList>
    </citation>
    <scope>NUCLEOTIDE SEQUENCE [LARGE SCALE GENOMIC DNA]</scope>
    <source>
        <strain evidence="2 3">CBS 277.49</strain>
    </source>
</reference>
<dbReference type="OrthoDB" id="2253208at2759"/>
<name>A0A168JV33_MUCCL</name>
<comment type="caution">
    <text evidence="2">The sequence shown here is derived from an EMBL/GenBank/DDBJ whole genome shotgun (WGS) entry which is preliminary data.</text>
</comment>
<evidence type="ECO:0000256" key="1">
    <source>
        <dbReference type="SAM" id="MobiDB-lite"/>
    </source>
</evidence>
<gene>
    <name evidence="2" type="ORF">MUCCIDRAFT_163623</name>
</gene>
<evidence type="ECO:0000313" key="2">
    <source>
        <dbReference type="EMBL" id="OAD01653.1"/>
    </source>
</evidence>
<organism evidence="2 3">
    <name type="scientific">Mucor lusitanicus CBS 277.49</name>
    <dbReference type="NCBI Taxonomy" id="747725"/>
    <lineage>
        <taxon>Eukaryota</taxon>
        <taxon>Fungi</taxon>
        <taxon>Fungi incertae sedis</taxon>
        <taxon>Mucoromycota</taxon>
        <taxon>Mucoromycotina</taxon>
        <taxon>Mucoromycetes</taxon>
        <taxon>Mucorales</taxon>
        <taxon>Mucorineae</taxon>
        <taxon>Mucoraceae</taxon>
        <taxon>Mucor</taxon>
    </lineage>
</organism>
<keyword evidence="3" id="KW-1185">Reference proteome</keyword>
<feature type="compositionally biased region" description="Polar residues" evidence="1">
    <location>
        <begin position="23"/>
        <end position="38"/>
    </location>
</feature>
<protein>
    <submittedName>
        <fullName evidence="2">Uncharacterized protein</fullName>
    </submittedName>
</protein>
<dbReference type="AlphaFoldDB" id="A0A168JV33"/>
<sequence>MAKEDNHDADKSNQVASLEDPFNSRSIESTSNQAPPTSFSVIKDKKIYKFSVPASHIASPHKPYVQESDKQKLESHFEICLKSCQTNGCTTSTKDEYDENQQNAITNACLRQTPSHFAWIRACLDYSHDDFDDKLMDLSRSHKGDGFIQFMKFTLLDFWANTHRPIPIPINKRGLYSSLIIESSGYDQTENVKHVLGDTLKNLKNATDCLKHLKEKVLQAVIKAEEDNFYNNLTSSHEPAGRCPSPNIYLTPSKPKKSQIRYLHTHCP</sequence>